<dbReference type="InterPro" id="IPR025980">
    <property type="entry name" value="ATP-Sase_PUA-like_dom"/>
</dbReference>
<dbReference type="Gene3D" id="3.10.400.10">
    <property type="entry name" value="Sulfate adenylyltransferase"/>
    <property type="match status" value="1"/>
</dbReference>
<proteinExistence type="predicted"/>
<feature type="non-terminal residue" evidence="2">
    <location>
        <position position="172"/>
    </location>
</feature>
<protein>
    <recommendedName>
        <fullName evidence="1">ATP-sulfurylase PUA-like domain-containing protein</fullName>
    </recommendedName>
</protein>
<reference evidence="2" key="1">
    <citation type="submission" date="2018-05" db="EMBL/GenBank/DDBJ databases">
        <authorList>
            <person name="Lanie J.A."/>
            <person name="Ng W.-L."/>
            <person name="Kazmierczak K.M."/>
            <person name="Andrzejewski T.M."/>
            <person name="Davidsen T.M."/>
            <person name="Wayne K.J."/>
            <person name="Tettelin H."/>
            <person name="Glass J.I."/>
            <person name="Rusch D."/>
            <person name="Podicherti R."/>
            <person name="Tsui H.-C.T."/>
            <person name="Winkler M.E."/>
        </authorList>
    </citation>
    <scope>NUCLEOTIDE SEQUENCE</scope>
</reference>
<dbReference type="AlphaFoldDB" id="A0A382M5U0"/>
<accession>A0A382M5U0</accession>
<name>A0A382M5U0_9ZZZZ</name>
<feature type="domain" description="ATP-sulfurylase PUA-like" evidence="1">
    <location>
        <begin position="5"/>
        <end position="163"/>
    </location>
</feature>
<gene>
    <name evidence="2" type="ORF">METZ01_LOCUS295576</name>
</gene>
<dbReference type="EMBL" id="UINC01090620">
    <property type="protein sequence ID" value="SVC42722.1"/>
    <property type="molecule type" value="Genomic_DNA"/>
</dbReference>
<dbReference type="PANTHER" id="PTHR43509">
    <property type="match status" value="1"/>
</dbReference>
<evidence type="ECO:0000259" key="1">
    <source>
        <dbReference type="Pfam" id="PF14306"/>
    </source>
</evidence>
<evidence type="ECO:0000313" key="2">
    <source>
        <dbReference type="EMBL" id="SVC42722.1"/>
    </source>
</evidence>
<dbReference type="Pfam" id="PF14306">
    <property type="entry name" value="PUA_2"/>
    <property type="match status" value="1"/>
</dbReference>
<dbReference type="PANTHER" id="PTHR43509:SF1">
    <property type="entry name" value="SULFATE ADENYLYLTRANSFERASE"/>
    <property type="match status" value="1"/>
</dbReference>
<organism evidence="2">
    <name type="scientific">marine metagenome</name>
    <dbReference type="NCBI Taxonomy" id="408172"/>
    <lineage>
        <taxon>unclassified sequences</taxon>
        <taxon>metagenomes</taxon>
        <taxon>ecological metagenomes</taxon>
    </lineage>
</organism>
<sequence length="172" mass="18701">MARLIPPHGKSQLKPLIALEAGRSDALARAERLRKLPMSSREVSDLLMLGMGAYTPLTGFMGEADWRSCCLDMKTADGIFWPIPITLSCKSDLAAGITVGEEVALLDDTGTIFGTIEVTEKYTIDKAFECTHVYRTTDVAHAGVERVMQQGAINLAGPVIVLNEGHYSETYP</sequence>
<dbReference type="InterPro" id="IPR015947">
    <property type="entry name" value="PUA-like_sf"/>
</dbReference>
<dbReference type="SUPFAM" id="SSF88697">
    <property type="entry name" value="PUA domain-like"/>
    <property type="match status" value="1"/>
</dbReference>